<organism evidence="1">
    <name type="scientific">marine sediment metagenome</name>
    <dbReference type="NCBI Taxonomy" id="412755"/>
    <lineage>
        <taxon>unclassified sequences</taxon>
        <taxon>metagenomes</taxon>
        <taxon>ecological metagenomes</taxon>
    </lineage>
</organism>
<feature type="non-terminal residue" evidence="1">
    <location>
        <position position="249"/>
    </location>
</feature>
<comment type="caution">
    <text evidence="1">The sequence shown here is derived from an EMBL/GenBank/DDBJ whole genome shotgun (WGS) entry which is preliminary data.</text>
</comment>
<dbReference type="EMBL" id="BARS01044126">
    <property type="protein sequence ID" value="GAG32806.1"/>
    <property type="molecule type" value="Genomic_DNA"/>
</dbReference>
<dbReference type="InterPro" id="IPR046450">
    <property type="entry name" value="PA_dom_sf"/>
</dbReference>
<proteinExistence type="predicted"/>
<dbReference type="SUPFAM" id="SSF52025">
    <property type="entry name" value="PA domain"/>
    <property type="match status" value="1"/>
</dbReference>
<dbReference type="CDD" id="cd04821">
    <property type="entry name" value="PA_M28_1_2"/>
    <property type="match status" value="1"/>
</dbReference>
<accession>X0Y7E3</accession>
<gene>
    <name evidence="1" type="ORF">S01H1_66716</name>
</gene>
<name>X0Y7E3_9ZZZZ</name>
<dbReference type="Gene3D" id="3.40.630.10">
    <property type="entry name" value="Zn peptidases"/>
    <property type="match status" value="1"/>
</dbReference>
<reference evidence="1" key="1">
    <citation type="journal article" date="2014" name="Front. Microbiol.">
        <title>High frequency of phylogenetically diverse reductive dehalogenase-homologous genes in deep subseafloor sedimentary metagenomes.</title>
        <authorList>
            <person name="Kawai M."/>
            <person name="Futagami T."/>
            <person name="Toyoda A."/>
            <person name="Takaki Y."/>
            <person name="Nishi S."/>
            <person name="Hori S."/>
            <person name="Arai W."/>
            <person name="Tsubouchi T."/>
            <person name="Morono Y."/>
            <person name="Uchiyama I."/>
            <person name="Ito T."/>
            <person name="Fujiyama A."/>
            <person name="Inagaki F."/>
            <person name="Takami H."/>
        </authorList>
    </citation>
    <scope>NUCLEOTIDE SEQUENCE</scope>
    <source>
        <strain evidence="1">Expedition CK06-06</strain>
    </source>
</reference>
<dbReference type="Gene3D" id="3.50.30.30">
    <property type="match status" value="1"/>
</dbReference>
<feature type="non-terminal residue" evidence="1">
    <location>
        <position position="1"/>
    </location>
</feature>
<protein>
    <submittedName>
        <fullName evidence="1">Uncharacterized protein</fullName>
    </submittedName>
</protein>
<evidence type="ECO:0000313" key="1">
    <source>
        <dbReference type="EMBL" id="GAG32806.1"/>
    </source>
</evidence>
<dbReference type="AlphaFoldDB" id="X0Y7E3"/>
<dbReference type="SUPFAM" id="SSF53187">
    <property type="entry name" value="Zn-dependent exopeptidases"/>
    <property type="match status" value="1"/>
</dbReference>
<sequence>QEIPLVEITANPKIKLIIKGKGQSVQFDYGDEFMANTLRVLEEVSIANSDMVFVGYGIIAPEYNWNDYEGLDVKGKTVVILVNDPGFATEDTNLFNGRAMTYYGRWTYKFEEAARQGADGALIIHETEPAAYPWGVVKNGWSGPNFNLEADDNNLSRCAVEGWLTIDTTHRLFKIAGLNFDTLKSAAVKRGFKAVPFGLKASMTIKNRIRRSKSRNVLALLPGKDRADEYIFYMAHWDHFGIDPTLEGD</sequence>